<dbReference type="SUPFAM" id="SSF50129">
    <property type="entry name" value="GroES-like"/>
    <property type="match status" value="1"/>
</dbReference>
<keyword evidence="1" id="KW-0521">NADP</keyword>
<evidence type="ECO:0000256" key="1">
    <source>
        <dbReference type="ARBA" id="ARBA00022857"/>
    </source>
</evidence>
<dbReference type="InterPro" id="IPR010085">
    <property type="entry name" value="Crot_CoA_red"/>
</dbReference>
<dbReference type="InterPro" id="IPR013149">
    <property type="entry name" value="ADH-like_C"/>
</dbReference>
<dbReference type="Gene3D" id="3.90.180.10">
    <property type="entry name" value="Medium-chain alcohol dehydrogenases, catalytic domain"/>
    <property type="match status" value="2"/>
</dbReference>
<dbReference type="EMBL" id="BAAAWD010000019">
    <property type="protein sequence ID" value="GAA3031827.1"/>
    <property type="molecule type" value="Genomic_DNA"/>
</dbReference>
<dbReference type="SUPFAM" id="SSF51735">
    <property type="entry name" value="NAD(P)-binding Rossmann-fold domains"/>
    <property type="match status" value="1"/>
</dbReference>
<dbReference type="InterPro" id="IPR036291">
    <property type="entry name" value="NAD(P)-bd_dom_sf"/>
</dbReference>
<proteinExistence type="predicted"/>
<dbReference type="InterPro" id="IPR020843">
    <property type="entry name" value="ER"/>
</dbReference>
<dbReference type="Pfam" id="PF08240">
    <property type="entry name" value="ADH_N"/>
    <property type="match status" value="1"/>
</dbReference>
<organism evidence="3 4">
    <name type="scientific">Streptosporangium longisporum</name>
    <dbReference type="NCBI Taxonomy" id="46187"/>
    <lineage>
        <taxon>Bacteria</taxon>
        <taxon>Bacillati</taxon>
        <taxon>Actinomycetota</taxon>
        <taxon>Actinomycetes</taxon>
        <taxon>Streptosporangiales</taxon>
        <taxon>Streptosporangiaceae</taxon>
        <taxon>Streptosporangium</taxon>
    </lineage>
</organism>
<protein>
    <submittedName>
        <fullName evidence="3">Crotonyl-CoA carboxylase/reductase</fullName>
    </submittedName>
</protein>
<dbReference type="InterPro" id="IPR013154">
    <property type="entry name" value="ADH-like_N"/>
</dbReference>
<accession>A0ABP6L3N9</accession>
<evidence type="ECO:0000259" key="2">
    <source>
        <dbReference type="SMART" id="SM00829"/>
    </source>
</evidence>
<dbReference type="InterPro" id="IPR051603">
    <property type="entry name" value="Zinc-ADH_QOR/CCCR"/>
</dbReference>
<dbReference type="NCBIfam" id="TIGR01751">
    <property type="entry name" value="crot-CoA-red"/>
    <property type="match status" value="1"/>
</dbReference>
<evidence type="ECO:0000313" key="3">
    <source>
        <dbReference type="EMBL" id="GAA3031827.1"/>
    </source>
</evidence>
<dbReference type="Proteomes" id="UP001499930">
    <property type="component" value="Unassembled WGS sequence"/>
</dbReference>
<reference evidence="4" key="1">
    <citation type="journal article" date="2019" name="Int. J. Syst. Evol. Microbiol.">
        <title>The Global Catalogue of Microorganisms (GCM) 10K type strain sequencing project: providing services to taxonomists for standard genome sequencing and annotation.</title>
        <authorList>
            <consortium name="The Broad Institute Genomics Platform"/>
            <consortium name="The Broad Institute Genome Sequencing Center for Infectious Disease"/>
            <person name="Wu L."/>
            <person name="Ma J."/>
        </authorList>
    </citation>
    <scope>NUCLEOTIDE SEQUENCE [LARGE SCALE GENOMIC DNA]</scope>
    <source>
        <strain evidence="4">JCM 3106</strain>
    </source>
</reference>
<evidence type="ECO:0000313" key="4">
    <source>
        <dbReference type="Proteomes" id="UP001499930"/>
    </source>
</evidence>
<dbReference type="PANTHER" id="PTHR44154:SF1">
    <property type="entry name" value="QUINONE OXIDOREDUCTASE"/>
    <property type="match status" value="1"/>
</dbReference>
<dbReference type="PANTHER" id="PTHR44154">
    <property type="entry name" value="QUINONE OXIDOREDUCTASE"/>
    <property type="match status" value="1"/>
</dbReference>
<feature type="domain" description="Enoyl reductase (ER)" evidence="2">
    <location>
        <begin position="66"/>
        <end position="432"/>
    </location>
</feature>
<dbReference type="Pfam" id="PF00107">
    <property type="entry name" value="ADH_zinc_N"/>
    <property type="match status" value="1"/>
</dbReference>
<keyword evidence="4" id="KW-1185">Reference proteome</keyword>
<sequence>MNAVSPVTPFHRRANPAPLPADPMADALLGGATSAELARTALPQEYVAAHLRVEDVDMFGGTDDKDVRKSLRVGRVPMPELAPDEVLVAVMASSVNYNTVWSAIFEPLPTFSFLKRFGATGGFAARHDLPYHVLGSDGAGVIVRVGGGVRRWQVGDHVVMSPVQVDDQEPATHGDGMLGADQRVWGFETNFGGLAHYTVVRASQLVRKPAHLTWEEAASITLCAGTAYRMLVSRQGADMKQGDIVLIWGATGGLGAYAVQMVKNGGGIPVGVVGSAAKAAALERLGCDIVIDRSEIGMGGDEPPGPERTIELGRRLGKIIRERAGGDPHIVFDYIGRATFGISVFLARRGGVVVTCGSSTGYQHHYDNRYLWMNLKRIIGSHAANLQELWECLRLFELGKLMPTLSTVYSLDDVGEATRLVQTNAHLGKVGVLCMAPEPGLGVTDPGLRARIGEHRLNPLRVMPGTEAAVRPEALLAGRV</sequence>
<dbReference type="SMART" id="SM00829">
    <property type="entry name" value="PKS_ER"/>
    <property type="match status" value="1"/>
</dbReference>
<comment type="caution">
    <text evidence="3">The sequence shown here is derived from an EMBL/GenBank/DDBJ whole genome shotgun (WGS) entry which is preliminary data.</text>
</comment>
<gene>
    <name evidence="3" type="primary">ccrA</name>
    <name evidence="3" type="ORF">GCM10017559_68710</name>
</gene>
<dbReference type="InterPro" id="IPR011032">
    <property type="entry name" value="GroES-like_sf"/>
</dbReference>
<name>A0ABP6L3N9_9ACTN</name>